<evidence type="ECO:0000313" key="6">
    <source>
        <dbReference type="EMBL" id="EHH01014.1"/>
    </source>
</evidence>
<evidence type="ECO:0000313" key="7">
    <source>
        <dbReference type="Proteomes" id="UP000003598"/>
    </source>
</evidence>
<dbReference type="STRING" id="762968.HMPREF9441_01062"/>
<dbReference type="SUPFAM" id="SSF56349">
    <property type="entry name" value="DNA breaking-rejoining enzymes"/>
    <property type="match status" value="1"/>
</dbReference>
<dbReference type="Pfam" id="PF00589">
    <property type="entry name" value="Phage_integrase"/>
    <property type="match status" value="1"/>
</dbReference>
<dbReference type="HOGENOM" id="CLU_033139_0_0_10"/>
<dbReference type="PANTHER" id="PTHR30349:SF64">
    <property type="entry name" value="PROPHAGE INTEGRASE INTD-RELATED"/>
    <property type="match status" value="1"/>
</dbReference>
<dbReference type="Proteomes" id="UP000003598">
    <property type="component" value="Unassembled WGS sequence"/>
</dbReference>
<dbReference type="Pfam" id="PF13102">
    <property type="entry name" value="Phage_int_SAM_5"/>
    <property type="match status" value="1"/>
</dbReference>
<accession>G5SP67</accession>
<dbReference type="OrthoDB" id="5326076at2"/>
<keyword evidence="3" id="KW-0233">DNA recombination</keyword>
<dbReference type="RefSeq" id="WP_008618513.1">
    <property type="nucleotide sequence ID" value="NZ_JH376592.1"/>
</dbReference>
<dbReference type="InterPro" id="IPR010998">
    <property type="entry name" value="Integrase_recombinase_N"/>
</dbReference>
<evidence type="ECO:0000259" key="5">
    <source>
        <dbReference type="Pfam" id="PF13102"/>
    </source>
</evidence>
<keyword evidence="2" id="KW-0238">DNA-binding</keyword>
<dbReference type="GO" id="GO:0003677">
    <property type="term" value="F:DNA binding"/>
    <property type="evidence" value="ECO:0007669"/>
    <property type="project" value="UniProtKB-KW"/>
</dbReference>
<feature type="domain" description="Tyr recombinase" evidence="4">
    <location>
        <begin position="179"/>
        <end position="338"/>
    </location>
</feature>
<name>G5SP67_9BACT</name>
<dbReference type="AlphaFoldDB" id="G5SP67"/>
<dbReference type="GO" id="GO:0015074">
    <property type="term" value="P:DNA integration"/>
    <property type="evidence" value="ECO:0007669"/>
    <property type="project" value="InterPro"/>
</dbReference>
<evidence type="ECO:0000256" key="1">
    <source>
        <dbReference type="ARBA" id="ARBA00008857"/>
    </source>
</evidence>
<dbReference type="EMBL" id="AFFY01000016">
    <property type="protein sequence ID" value="EHH01014.1"/>
    <property type="molecule type" value="Genomic_DNA"/>
</dbReference>
<organism evidence="6 7">
    <name type="scientific">Paraprevotella clara YIT 11840</name>
    <dbReference type="NCBI Taxonomy" id="762968"/>
    <lineage>
        <taxon>Bacteria</taxon>
        <taxon>Pseudomonadati</taxon>
        <taxon>Bacteroidota</taxon>
        <taxon>Bacteroidia</taxon>
        <taxon>Bacteroidales</taxon>
        <taxon>Prevotellaceae</taxon>
        <taxon>Paraprevotella</taxon>
    </lineage>
</organism>
<reference evidence="6 7" key="1">
    <citation type="submission" date="2011-03" db="EMBL/GenBank/DDBJ databases">
        <authorList>
            <person name="Weinstock G."/>
            <person name="Sodergren E."/>
            <person name="Clifton S."/>
            <person name="Fulton L."/>
            <person name="Fulton B."/>
            <person name="Courtney L."/>
            <person name="Fronick C."/>
            <person name="Harrison M."/>
            <person name="Strong C."/>
            <person name="Farmer C."/>
            <person name="Delahaunty K."/>
            <person name="Markovic C."/>
            <person name="Hall O."/>
            <person name="Minx P."/>
            <person name="Tomlinson C."/>
            <person name="Mitreva M."/>
            <person name="Hou S."/>
            <person name="Chen J."/>
            <person name="Wollam A."/>
            <person name="Pepin K.H."/>
            <person name="Johnson M."/>
            <person name="Bhonagiri V."/>
            <person name="Zhang X."/>
            <person name="Suruliraj S."/>
            <person name="Warren W."/>
            <person name="Chinwalla A."/>
            <person name="Mardis E.R."/>
            <person name="Wilson R.K."/>
        </authorList>
    </citation>
    <scope>NUCLEOTIDE SEQUENCE [LARGE SCALE GENOMIC DNA]</scope>
    <source>
        <strain evidence="6 7">YIT 11840</strain>
    </source>
</reference>
<dbReference type="InterPro" id="IPR013762">
    <property type="entry name" value="Integrase-like_cat_sf"/>
</dbReference>
<dbReference type="PATRIC" id="fig|762968.3.peg.950"/>
<dbReference type="InterPro" id="IPR025269">
    <property type="entry name" value="SAM-like_dom"/>
</dbReference>
<evidence type="ECO:0000259" key="4">
    <source>
        <dbReference type="Pfam" id="PF00589"/>
    </source>
</evidence>
<dbReference type="Gene3D" id="1.10.150.130">
    <property type="match status" value="1"/>
</dbReference>
<protein>
    <submittedName>
        <fullName evidence="6">Site-specific recombinase, phage integrase family</fullName>
    </submittedName>
</protein>
<gene>
    <name evidence="6" type="ORF">HMPREF9441_01062</name>
</gene>
<evidence type="ECO:0000256" key="2">
    <source>
        <dbReference type="ARBA" id="ARBA00023125"/>
    </source>
</evidence>
<proteinExistence type="inferred from homology"/>
<dbReference type="InterPro" id="IPR002104">
    <property type="entry name" value="Integrase_catalytic"/>
</dbReference>
<dbReference type="eggNOG" id="COG4974">
    <property type="taxonomic scope" value="Bacteria"/>
</dbReference>
<dbReference type="InterPro" id="IPR011010">
    <property type="entry name" value="DNA_brk_join_enz"/>
</dbReference>
<dbReference type="PANTHER" id="PTHR30349">
    <property type="entry name" value="PHAGE INTEGRASE-RELATED"/>
    <property type="match status" value="1"/>
</dbReference>
<dbReference type="Gene3D" id="1.10.443.10">
    <property type="entry name" value="Intergrase catalytic core"/>
    <property type="match status" value="1"/>
</dbReference>
<keyword evidence="7" id="KW-1185">Reference proteome</keyword>
<dbReference type="InterPro" id="IPR050090">
    <property type="entry name" value="Tyrosine_recombinase_XerCD"/>
</dbReference>
<sequence>MEFIRQEGFFFYIVRPPSDCHLKAVCFFLQDKVKNTVLSYKKNRKMKKSTICKSKKADFLSFMQNQIQEKKMRNKIKTSANYQSSLRSFTHFLQTKGYCRSVSFESITEELIASYETYLQHERGITKNSSSFYIRTLHAAYKKGIAMLNLKLRDPFGNVYTGVDKTRKRAVNIDVIIKLMQYKKLNKSMEFSRDTFVFCFFAQGMSFIDFAKLKKENLQNGRLSYYRSKTGRLLSVKVDRIMRTIINKYASPQSDFLFPVMKTTEFRQSVYDSALRTYNLNLKKLSELLGEKATLTSYVPRHSWASEALKLHIPMHVISESMGHSNEKTTSIYLTSLDHRNIDAATRKIFEKANRRSKIKKRIRQSSTKTSTLSYSAIYPQYYYSISMQEVDKSDANVDKILKPTK</sequence>
<comment type="similarity">
    <text evidence="1">Belongs to the 'phage' integrase family.</text>
</comment>
<dbReference type="GO" id="GO:0006310">
    <property type="term" value="P:DNA recombination"/>
    <property type="evidence" value="ECO:0007669"/>
    <property type="project" value="UniProtKB-KW"/>
</dbReference>
<comment type="caution">
    <text evidence="6">The sequence shown here is derived from an EMBL/GenBank/DDBJ whole genome shotgun (WGS) entry which is preliminary data.</text>
</comment>
<evidence type="ECO:0000256" key="3">
    <source>
        <dbReference type="ARBA" id="ARBA00023172"/>
    </source>
</evidence>
<dbReference type="GeneID" id="93556698"/>
<feature type="domain" description="Phage integrase SAM-like" evidence="5">
    <location>
        <begin position="58"/>
        <end position="147"/>
    </location>
</feature>